<dbReference type="Gene3D" id="2.40.50.100">
    <property type="match status" value="1"/>
</dbReference>
<dbReference type="PANTHER" id="PTHR32347">
    <property type="entry name" value="EFFLUX SYSTEM COMPONENT YKNX-RELATED"/>
    <property type="match status" value="1"/>
</dbReference>
<dbReference type="PROSITE" id="PS51257">
    <property type="entry name" value="PROKAR_LIPOPROTEIN"/>
    <property type="match status" value="1"/>
</dbReference>
<dbReference type="Gene3D" id="2.40.30.170">
    <property type="match status" value="1"/>
</dbReference>
<gene>
    <name evidence="5" type="ORF">OUY18_01015</name>
</gene>
<dbReference type="PANTHER" id="PTHR32347:SF23">
    <property type="entry name" value="BLL5650 PROTEIN"/>
    <property type="match status" value="1"/>
</dbReference>
<comment type="caution">
    <text evidence="5">The sequence shown here is derived from an EMBL/GenBank/DDBJ whole genome shotgun (WGS) entry which is preliminary data.</text>
</comment>
<evidence type="ECO:0000256" key="1">
    <source>
        <dbReference type="ARBA" id="ARBA00004196"/>
    </source>
</evidence>
<dbReference type="Gene3D" id="1.10.287.470">
    <property type="entry name" value="Helix hairpin bin"/>
    <property type="match status" value="1"/>
</dbReference>
<evidence type="ECO:0000256" key="4">
    <source>
        <dbReference type="SAM" id="SignalP"/>
    </source>
</evidence>
<dbReference type="SUPFAM" id="SSF111369">
    <property type="entry name" value="HlyD-like secretion proteins"/>
    <property type="match status" value="1"/>
</dbReference>
<feature type="signal peptide" evidence="4">
    <location>
        <begin position="1"/>
        <end position="25"/>
    </location>
</feature>
<keyword evidence="6" id="KW-1185">Reference proteome</keyword>
<reference evidence="5 6" key="1">
    <citation type="submission" date="2022-11" db="EMBL/GenBank/DDBJ databases">
        <authorList>
            <person name="Caiyu Z."/>
        </authorList>
    </citation>
    <scope>NUCLEOTIDE SEQUENCE [LARGE SCALE GENOMIC DNA]</scope>
    <source>
        <strain evidence="5 6">YR-4</strain>
    </source>
</reference>
<dbReference type="Proteomes" id="UP001082703">
    <property type="component" value="Unassembled WGS sequence"/>
</dbReference>
<evidence type="ECO:0000313" key="5">
    <source>
        <dbReference type="EMBL" id="MCY1712840.1"/>
    </source>
</evidence>
<sequence>MRFDKRKYLAALTIVPLLFFSGCQKNQPAVPANTPVESSGQSGDIVAWGEVKYSDVYQISIDFPARVENIAVKQGDSVKLGSTLITLSTDDYQKTVQKLQTQADSAKASANHVDHAALKADIAVLKNQIAYKTKELSNGRKPELQLLQNTLSLAQKEEKQAQDDLNKYQKLLSEGMISESDYNKYSDVLDQKTKAVKDAKNNITKTRRALQEELDNLNTQLKSKEVQLSQQENSANAAQLDLDLMNAKTKKPYLSGNNIISNLNSGIVEEISVVRGAIINGQTAQKVISLIDADSIYVSAEVPEEFIGQISADSKVYIVPASNKDMKIPGHILQIPNQAVEKDGDRIIKVQVKADEKSDFIKPGLTSDVHFSRESSVKGMKGKIN</sequence>
<name>A0ABT4BR70_9FIRM</name>
<dbReference type="EMBL" id="JAPOHA010000001">
    <property type="protein sequence ID" value="MCY1712840.1"/>
    <property type="molecule type" value="Genomic_DNA"/>
</dbReference>
<protein>
    <submittedName>
        <fullName evidence="5">Efflux RND transporter periplasmic adaptor subunit</fullName>
    </submittedName>
</protein>
<comment type="subcellular location">
    <subcellularLocation>
        <location evidence="1">Cell envelope</location>
    </subcellularLocation>
</comment>
<keyword evidence="4" id="KW-0732">Signal</keyword>
<feature type="chain" id="PRO_5046192648" evidence="4">
    <location>
        <begin position="26"/>
        <end position="385"/>
    </location>
</feature>
<evidence type="ECO:0000256" key="3">
    <source>
        <dbReference type="SAM" id="Coils"/>
    </source>
</evidence>
<evidence type="ECO:0000256" key="2">
    <source>
        <dbReference type="ARBA" id="ARBA00023054"/>
    </source>
</evidence>
<dbReference type="InterPro" id="IPR050465">
    <property type="entry name" value="UPF0194_transport"/>
</dbReference>
<keyword evidence="2 3" id="KW-0175">Coiled coil</keyword>
<evidence type="ECO:0000313" key="6">
    <source>
        <dbReference type="Proteomes" id="UP001082703"/>
    </source>
</evidence>
<proteinExistence type="predicted"/>
<dbReference type="RefSeq" id="WP_268056848.1">
    <property type="nucleotide sequence ID" value="NZ_JAPOHA010000001.1"/>
</dbReference>
<organism evidence="5 6">
    <name type="scientific">Caproiciproducens galactitolivorans</name>
    <dbReference type="NCBI Taxonomy" id="642589"/>
    <lineage>
        <taxon>Bacteria</taxon>
        <taxon>Bacillati</taxon>
        <taxon>Bacillota</taxon>
        <taxon>Clostridia</taxon>
        <taxon>Eubacteriales</taxon>
        <taxon>Acutalibacteraceae</taxon>
        <taxon>Caproiciproducens</taxon>
    </lineage>
</organism>
<accession>A0ABT4BR70</accession>
<feature type="coiled-coil region" evidence="3">
    <location>
        <begin position="144"/>
        <end position="248"/>
    </location>
</feature>